<dbReference type="InterPro" id="IPR000488">
    <property type="entry name" value="Death_dom"/>
</dbReference>
<name>A0A8T0FZW3_ARGBR</name>
<proteinExistence type="predicted"/>
<dbReference type="PANTHER" id="PTHR13265:SF0">
    <property type="entry name" value="HPR1"/>
    <property type="match status" value="1"/>
</dbReference>
<dbReference type="PANTHER" id="PTHR13265">
    <property type="entry name" value="THO COMPLEX SUBUNIT 1"/>
    <property type="match status" value="1"/>
</dbReference>
<organism evidence="3 4">
    <name type="scientific">Argiope bruennichi</name>
    <name type="common">Wasp spider</name>
    <name type="synonym">Aranea bruennichi</name>
    <dbReference type="NCBI Taxonomy" id="94029"/>
    <lineage>
        <taxon>Eukaryota</taxon>
        <taxon>Metazoa</taxon>
        <taxon>Ecdysozoa</taxon>
        <taxon>Arthropoda</taxon>
        <taxon>Chelicerata</taxon>
        <taxon>Arachnida</taxon>
        <taxon>Araneae</taxon>
        <taxon>Araneomorphae</taxon>
        <taxon>Entelegynae</taxon>
        <taxon>Araneoidea</taxon>
        <taxon>Araneidae</taxon>
        <taxon>Argiope</taxon>
    </lineage>
</organism>
<dbReference type="InterPro" id="IPR011029">
    <property type="entry name" value="DEATH-like_dom_sf"/>
</dbReference>
<dbReference type="GO" id="GO:0000445">
    <property type="term" value="C:THO complex part of transcription export complex"/>
    <property type="evidence" value="ECO:0007669"/>
    <property type="project" value="TreeGrafter"/>
</dbReference>
<dbReference type="OrthoDB" id="10257415at2759"/>
<sequence>MPNYRAMKAEFFTKFKDSVKKDNLYEFLKASKAILSTWKESDFKNLIELTIREVLLDFIKSGADIVLLERVFQFSIDAALQDAAAGNIPVLVIGDMFESSTIIECETYFSFVESRVDIFKKDIFFKVCKNHLLRSCNDLLKRLSRSQNTVFCGRILMFLAHIFPLSERSGLNIISEFNLENTTAYNTNDDMFNDIASEKGDAAEEGEISSQNQSSFVVDKNLYQKFWSLQDYFRSPNTCYNKMQWRQFTNCTSDVLTVFGSFKSDDANSSKWKQAKLPSPNGSCVYFAKYLTSPKLLELELSDSHFRRYVLVQFLILFQYLSLPVKFKLESYVLTEEQQNWVKETSKKIYKLLEETPPNGEAFSRDVQQILQREEYWNAWKNEGCPDFKPLSDRAEVEKKLTKRPIEDIHTYPNKKASAEVTKIWNTKPNNWEACRSAKRNFVPSLETYFGITPKTEGGQVIQKRDTTDSKYTWKALRLLCMKSPYIFTANSTPAKSVSEYLDTIIQKVAKEKPQIQQDNMTVETAVAEDETMEDTNEDFFPNSEEDSKDEVKKENVLTKALIQTISSKLQDNWKTLAVKLGFQDDEIEYYETFPDTKAQTEQMLTVWMERDGNLAAFTKILQSAGLLSGVLSLITS</sequence>
<dbReference type="SMART" id="SM00005">
    <property type="entry name" value="DEATH"/>
    <property type="match status" value="1"/>
</dbReference>
<reference evidence="3" key="1">
    <citation type="journal article" date="2020" name="bioRxiv">
        <title>Chromosome-level reference genome of the European wasp spider Argiope bruennichi: a resource for studies on range expansion and evolutionary adaptation.</title>
        <authorList>
            <person name="Sheffer M.M."/>
            <person name="Hoppe A."/>
            <person name="Krehenwinkel H."/>
            <person name="Uhl G."/>
            <person name="Kuss A.W."/>
            <person name="Jensen L."/>
            <person name="Jensen C."/>
            <person name="Gillespie R.G."/>
            <person name="Hoff K.J."/>
            <person name="Prost S."/>
        </authorList>
    </citation>
    <scope>NUCLEOTIDE SEQUENCE</scope>
</reference>
<keyword evidence="4" id="KW-1185">Reference proteome</keyword>
<feature type="compositionally biased region" description="Acidic residues" evidence="1">
    <location>
        <begin position="530"/>
        <end position="549"/>
    </location>
</feature>
<dbReference type="InterPro" id="IPR021861">
    <property type="entry name" value="THO_THOC1"/>
</dbReference>
<dbReference type="EMBL" id="JABXBU010000001">
    <property type="protein sequence ID" value="KAF8796312.1"/>
    <property type="molecule type" value="Genomic_DNA"/>
</dbReference>
<evidence type="ECO:0000259" key="2">
    <source>
        <dbReference type="PROSITE" id="PS50017"/>
    </source>
</evidence>
<protein>
    <submittedName>
        <fullName evidence="3">THO complex subunit 1 like protein</fullName>
    </submittedName>
</protein>
<dbReference type="Pfam" id="PF11957">
    <property type="entry name" value="efThoc1"/>
    <property type="match status" value="1"/>
</dbReference>
<comment type="caution">
    <text evidence="3">The sequence shown here is derived from an EMBL/GenBank/DDBJ whole genome shotgun (WGS) entry which is preliminary data.</text>
</comment>
<accession>A0A8T0FZW3</accession>
<reference evidence="3" key="2">
    <citation type="submission" date="2020-06" db="EMBL/GenBank/DDBJ databases">
        <authorList>
            <person name="Sheffer M."/>
        </authorList>
    </citation>
    <scope>NUCLEOTIDE SEQUENCE</scope>
</reference>
<dbReference type="PROSITE" id="PS50017">
    <property type="entry name" value="DEATH_DOMAIN"/>
    <property type="match status" value="1"/>
</dbReference>
<feature type="region of interest" description="Disordered" evidence="1">
    <location>
        <begin position="530"/>
        <end position="551"/>
    </location>
</feature>
<gene>
    <name evidence="3" type="ORF">HNY73_000699</name>
</gene>
<dbReference type="AlphaFoldDB" id="A0A8T0FZW3"/>
<dbReference type="Pfam" id="PF00531">
    <property type="entry name" value="Death"/>
    <property type="match status" value="1"/>
</dbReference>
<feature type="domain" description="Death" evidence="2">
    <location>
        <begin position="559"/>
        <end position="623"/>
    </location>
</feature>
<dbReference type="SUPFAM" id="SSF47986">
    <property type="entry name" value="DEATH domain"/>
    <property type="match status" value="1"/>
</dbReference>
<evidence type="ECO:0000313" key="4">
    <source>
        <dbReference type="Proteomes" id="UP000807504"/>
    </source>
</evidence>
<dbReference type="GO" id="GO:0006406">
    <property type="term" value="P:mRNA export from nucleus"/>
    <property type="evidence" value="ECO:0007669"/>
    <property type="project" value="TreeGrafter"/>
</dbReference>
<dbReference type="Proteomes" id="UP000807504">
    <property type="component" value="Unassembled WGS sequence"/>
</dbReference>
<dbReference type="GO" id="GO:0007165">
    <property type="term" value="P:signal transduction"/>
    <property type="evidence" value="ECO:0007669"/>
    <property type="project" value="InterPro"/>
</dbReference>
<dbReference type="OMA" id="LQREEMW"/>
<dbReference type="Gene3D" id="1.10.533.10">
    <property type="entry name" value="Death Domain, Fas"/>
    <property type="match status" value="1"/>
</dbReference>
<evidence type="ECO:0000313" key="3">
    <source>
        <dbReference type="EMBL" id="KAF8796312.1"/>
    </source>
</evidence>
<evidence type="ECO:0000256" key="1">
    <source>
        <dbReference type="SAM" id="MobiDB-lite"/>
    </source>
</evidence>
<dbReference type="CDD" id="cd01670">
    <property type="entry name" value="Death"/>
    <property type="match status" value="1"/>
</dbReference>